<name>A0ABU6V658_9FABA</name>
<proteinExistence type="predicted"/>
<keyword evidence="2" id="KW-1133">Transmembrane helix</keyword>
<dbReference type="PANTHER" id="PTHR31865">
    <property type="entry name" value="OSJNBA0071G03.3 PROTEIN"/>
    <property type="match status" value="1"/>
</dbReference>
<feature type="region of interest" description="Disordered" evidence="1">
    <location>
        <begin position="147"/>
        <end position="223"/>
    </location>
</feature>
<evidence type="ECO:0000313" key="3">
    <source>
        <dbReference type="EMBL" id="MED6167990.1"/>
    </source>
</evidence>
<keyword evidence="4" id="KW-1185">Reference proteome</keyword>
<dbReference type="Proteomes" id="UP001341840">
    <property type="component" value="Unassembled WGS sequence"/>
</dbReference>
<feature type="compositionally biased region" description="Basic and acidic residues" evidence="1">
    <location>
        <begin position="174"/>
        <end position="185"/>
    </location>
</feature>
<feature type="compositionally biased region" description="Basic residues" evidence="1">
    <location>
        <begin position="186"/>
        <end position="197"/>
    </location>
</feature>
<comment type="caution">
    <text evidence="3">The sequence shown here is derived from an EMBL/GenBank/DDBJ whole genome shotgun (WGS) entry which is preliminary data.</text>
</comment>
<feature type="transmembrane region" description="Helical" evidence="2">
    <location>
        <begin position="23"/>
        <end position="47"/>
    </location>
</feature>
<evidence type="ECO:0008006" key="5">
    <source>
        <dbReference type="Google" id="ProtNLM"/>
    </source>
</evidence>
<dbReference type="PANTHER" id="PTHR31865:SF2">
    <property type="entry name" value="OSJNBA0004B13.24 PROTEIN"/>
    <property type="match status" value="1"/>
</dbReference>
<accession>A0ABU6V658</accession>
<protein>
    <recommendedName>
        <fullName evidence="5">Fold protein</fullName>
    </recommendedName>
</protein>
<keyword evidence="2" id="KW-0472">Membrane</keyword>
<dbReference type="EMBL" id="JASCZI010151052">
    <property type="protein sequence ID" value="MED6167990.1"/>
    <property type="molecule type" value="Genomic_DNA"/>
</dbReference>
<evidence type="ECO:0000313" key="4">
    <source>
        <dbReference type="Proteomes" id="UP001341840"/>
    </source>
</evidence>
<evidence type="ECO:0000256" key="1">
    <source>
        <dbReference type="SAM" id="MobiDB-lite"/>
    </source>
</evidence>
<evidence type="ECO:0000256" key="2">
    <source>
        <dbReference type="SAM" id="Phobius"/>
    </source>
</evidence>
<gene>
    <name evidence="3" type="ORF">PIB30_008014</name>
</gene>
<reference evidence="3 4" key="1">
    <citation type="journal article" date="2023" name="Plants (Basel)">
        <title>Bridging the Gap: Combining Genomics and Transcriptomics Approaches to Understand Stylosanthes scabra, an Orphan Legume from the Brazilian Caatinga.</title>
        <authorList>
            <person name="Ferreira-Neto J.R.C."/>
            <person name="da Silva M.D."/>
            <person name="Binneck E."/>
            <person name="de Melo N.F."/>
            <person name="da Silva R.H."/>
            <person name="de Melo A.L.T.M."/>
            <person name="Pandolfi V."/>
            <person name="Bustamante F.O."/>
            <person name="Brasileiro-Vidal A.C."/>
            <person name="Benko-Iseppon A.M."/>
        </authorList>
    </citation>
    <scope>NUCLEOTIDE SEQUENCE [LARGE SCALE GENOMIC DNA]</scope>
    <source>
        <tissue evidence="3">Leaves</tissue>
    </source>
</reference>
<organism evidence="3 4">
    <name type="scientific">Stylosanthes scabra</name>
    <dbReference type="NCBI Taxonomy" id="79078"/>
    <lineage>
        <taxon>Eukaryota</taxon>
        <taxon>Viridiplantae</taxon>
        <taxon>Streptophyta</taxon>
        <taxon>Embryophyta</taxon>
        <taxon>Tracheophyta</taxon>
        <taxon>Spermatophyta</taxon>
        <taxon>Magnoliopsida</taxon>
        <taxon>eudicotyledons</taxon>
        <taxon>Gunneridae</taxon>
        <taxon>Pentapetalae</taxon>
        <taxon>rosids</taxon>
        <taxon>fabids</taxon>
        <taxon>Fabales</taxon>
        <taxon>Fabaceae</taxon>
        <taxon>Papilionoideae</taxon>
        <taxon>50 kb inversion clade</taxon>
        <taxon>dalbergioids sensu lato</taxon>
        <taxon>Dalbergieae</taxon>
        <taxon>Pterocarpus clade</taxon>
        <taxon>Stylosanthes</taxon>
    </lineage>
</organism>
<keyword evidence="2" id="KW-0812">Transmembrane</keyword>
<sequence>MEPHSLLSLSLSQKPIIESKNPIITTTLLLLYCTTIITTFLSFFLSFSATHSHSLMSTCHSWLQDLEVEVEEEDGGGLFQHPQNLSRLSVCTTSSSMCGVDEDAIMMSRLSIDDDEGDDADGELSGEEEQHLIHVLSSASDKEDFPCSCSSLPNTPPRAAASRRRKNKVFGVVNEKEYASDNGPREKRRIRNRRSSRRVIMSKSDEDEEGEGSGGRGGDGVVLITRPKGGKRTLCMGLEEVKACRELGFELELPQTPHYTSSSGANSPIANWRISSPGDDPREVKARLKVWAQAVALASASKYAT</sequence>